<organism evidence="10 11">
    <name type="scientific">Streptomyces hydrogenans</name>
    <dbReference type="NCBI Taxonomy" id="1873719"/>
    <lineage>
        <taxon>Bacteria</taxon>
        <taxon>Bacillati</taxon>
        <taxon>Actinomycetota</taxon>
        <taxon>Actinomycetes</taxon>
        <taxon>Kitasatosporales</taxon>
        <taxon>Streptomycetaceae</taxon>
        <taxon>Streptomyces</taxon>
    </lineage>
</organism>
<dbReference type="InterPro" id="IPR050794">
    <property type="entry name" value="CPA2_transporter"/>
</dbReference>
<evidence type="ECO:0000313" key="10">
    <source>
        <dbReference type="EMBL" id="GHI21157.1"/>
    </source>
</evidence>
<keyword evidence="6 8" id="KW-0472">Membrane</keyword>
<feature type="region of interest" description="Disordered" evidence="7">
    <location>
        <begin position="411"/>
        <end position="457"/>
    </location>
</feature>
<dbReference type="Pfam" id="PF00999">
    <property type="entry name" value="Na_H_Exchanger"/>
    <property type="match status" value="1"/>
</dbReference>
<feature type="compositionally biased region" description="Pro residues" evidence="7">
    <location>
        <begin position="438"/>
        <end position="457"/>
    </location>
</feature>
<feature type="transmembrane region" description="Helical" evidence="8">
    <location>
        <begin position="204"/>
        <end position="222"/>
    </location>
</feature>
<feature type="transmembrane region" description="Helical" evidence="8">
    <location>
        <begin position="109"/>
        <end position="128"/>
    </location>
</feature>
<comment type="caution">
    <text evidence="10">The sequence shown here is derived from an EMBL/GenBank/DDBJ whole genome shotgun (WGS) entry which is preliminary data.</text>
</comment>
<gene>
    <name evidence="10" type="ORF">Shyd_25280</name>
</gene>
<comment type="subcellular location">
    <subcellularLocation>
        <location evidence="1">Membrane</location>
        <topology evidence="1">Multi-pass membrane protein</topology>
    </subcellularLocation>
</comment>
<evidence type="ECO:0000256" key="4">
    <source>
        <dbReference type="ARBA" id="ARBA00022989"/>
    </source>
</evidence>
<keyword evidence="11" id="KW-1185">Reference proteome</keyword>
<dbReference type="Proteomes" id="UP001052739">
    <property type="component" value="Unassembled WGS sequence"/>
</dbReference>
<evidence type="ECO:0000256" key="2">
    <source>
        <dbReference type="ARBA" id="ARBA00022448"/>
    </source>
</evidence>
<feature type="domain" description="Cation/H+ exchanger transmembrane" evidence="9">
    <location>
        <begin position="20"/>
        <end position="401"/>
    </location>
</feature>
<feature type="transmembrane region" description="Helical" evidence="8">
    <location>
        <begin position="381"/>
        <end position="400"/>
    </location>
</feature>
<dbReference type="Gene3D" id="1.20.1530.20">
    <property type="match status" value="1"/>
</dbReference>
<evidence type="ECO:0000313" key="11">
    <source>
        <dbReference type="Proteomes" id="UP001052739"/>
    </source>
</evidence>
<feature type="transmembrane region" description="Helical" evidence="8">
    <location>
        <begin position="70"/>
        <end position="88"/>
    </location>
</feature>
<feature type="transmembrane region" description="Helical" evidence="8">
    <location>
        <begin position="6"/>
        <end position="28"/>
    </location>
</feature>
<dbReference type="RefSeq" id="WP_190223306.1">
    <property type="nucleotide sequence ID" value="NZ_BNBS01000030.1"/>
</dbReference>
<evidence type="ECO:0000256" key="6">
    <source>
        <dbReference type="ARBA" id="ARBA00023136"/>
    </source>
</evidence>
<evidence type="ECO:0000259" key="9">
    <source>
        <dbReference type="Pfam" id="PF00999"/>
    </source>
</evidence>
<keyword evidence="5" id="KW-0406">Ion transport</keyword>
<feature type="transmembrane region" description="Helical" evidence="8">
    <location>
        <begin position="318"/>
        <end position="340"/>
    </location>
</feature>
<evidence type="ECO:0000256" key="3">
    <source>
        <dbReference type="ARBA" id="ARBA00022692"/>
    </source>
</evidence>
<reference evidence="10" key="1">
    <citation type="submission" date="2024-05" db="EMBL/GenBank/DDBJ databases">
        <title>Whole genome shotgun sequence of Streptomyces hydrogenans NBRC 13475.</title>
        <authorList>
            <person name="Komaki H."/>
            <person name="Tamura T."/>
        </authorList>
    </citation>
    <scope>NUCLEOTIDE SEQUENCE</scope>
    <source>
        <strain evidence="10">NBRC 13475</strain>
    </source>
</reference>
<accession>A0ABQ3P813</accession>
<evidence type="ECO:0000256" key="8">
    <source>
        <dbReference type="SAM" id="Phobius"/>
    </source>
</evidence>
<proteinExistence type="predicted"/>
<sequence>MSSDSVITHVVAALAVVVAASHALGALARRLGQPPVVGQLFAGIALGPSLLGLAPGGVYETLFPSEIKPILSALAQVALIFFLFAVGYELDLGMLRGQRSVTTVSVSGFAVPMLLGAGIVLLLPGLFADANGDRPTDLTFVLYMAIALSITAVPVLASIIKDQGLAGTRPGTVAMASAGVIDALSWPVLAVVLVGGVHGSAREWGVEAALLVLYVLVMLCAVRPLMARWIGRPGTPVSRQVPVAVTVALASAWATNALGLHVIFGALLAGVIMPRRPDGSPDGRLLRPLQDTGGLLLPMFFAVSGTAVVLDGLHSSDLLLLAVIIAAAVVGKVASGTLAARAGRLPWRESLLIGVLLNTRGLTELIVLDVGLRAGVIGPRLYALLVVMALVTTAAAGPLIRLLRHPADALPAPREGHRAGGSTPEIWSGPEAVHDPAEPVPDQGPLPSPGGEPAPRA</sequence>
<keyword evidence="3 8" id="KW-0812">Transmembrane</keyword>
<keyword evidence="4 8" id="KW-1133">Transmembrane helix</keyword>
<evidence type="ECO:0000256" key="1">
    <source>
        <dbReference type="ARBA" id="ARBA00004141"/>
    </source>
</evidence>
<evidence type="ECO:0000256" key="5">
    <source>
        <dbReference type="ARBA" id="ARBA00023065"/>
    </source>
</evidence>
<evidence type="ECO:0000256" key="7">
    <source>
        <dbReference type="SAM" id="MobiDB-lite"/>
    </source>
</evidence>
<dbReference type="InterPro" id="IPR038770">
    <property type="entry name" value="Na+/solute_symporter_sf"/>
</dbReference>
<protein>
    <submittedName>
        <fullName evidence="10">Integral membrane ion exchanger</fullName>
    </submittedName>
</protein>
<feature type="transmembrane region" description="Helical" evidence="8">
    <location>
        <begin position="172"/>
        <end position="198"/>
    </location>
</feature>
<feature type="transmembrane region" description="Helical" evidence="8">
    <location>
        <begin position="40"/>
        <end position="58"/>
    </location>
</feature>
<dbReference type="EMBL" id="BNDW01000019">
    <property type="protein sequence ID" value="GHI21157.1"/>
    <property type="molecule type" value="Genomic_DNA"/>
</dbReference>
<dbReference type="InterPro" id="IPR006153">
    <property type="entry name" value="Cation/H_exchanger_TM"/>
</dbReference>
<feature type="transmembrane region" description="Helical" evidence="8">
    <location>
        <begin position="140"/>
        <end position="160"/>
    </location>
</feature>
<keyword evidence="2" id="KW-0813">Transport</keyword>
<feature type="transmembrane region" description="Helical" evidence="8">
    <location>
        <begin position="293"/>
        <end position="311"/>
    </location>
</feature>
<feature type="transmembrane region" description="Helical" evidence="8">
    <location>
        <begin position="243"/>
        <end position="273"/>
    </location>
</feature>
<name>A0ABQ3P813_9ACTN</name>
<dbReference type="PANTHER" id="PTHR32468">
    <property type="entry name" value="CATION/H + ANTIPORTER"/>
    <property type="match status" value="1"/>
</dbReference>
<dbReference type="PANTHER" id="PTHR32468:SF0">
    <property type="entry name" value="K(+)_H(+) ANTIPORTER 1"/>
    <property type="match status" value="1"/>
</dbReference>